<dbReference type="EMBL" id="UINC01008242">
    <property type="protein sequence ID" value="SVA37130.1"/>
    <property type="molecule type" value="Genomic_DNA"/>
</dbReference>
<dbReference type="AlphaFoldDB" id="A0A381V9U8"/>
<gene>
    <name evidence="1" type="ORF">METZ01_LOCUS89984</name>
</gene>
<name>A0A381V9U8_9ZZZZ</name>
<organism evidence="1">
    <name type="scientific">marine metagenome</name>
    <dbReference type="NCBI Taxonomy" id="408172"/>
    <lineage>
        <taxon>unclassified sequences</taxon>
        <taxon>metagenomes</taxon>
        <taxon>ecological metagenomes</taxon>
    </lineage>
</organism>
<feature type="non-terminal residue" evidence="1">
    <location>
        <position position="42"/>
    </location>
</feature>
<protein>
    <submittedName>
        <fullName evidence="1">Uncharacterized protein</fullName>
    </submittedName>
</protein>
<reference evidence="1" key="1">
    <citation type="submission" date="2018-05" db="EMBL/GenBank/DDBJ databases">
        <authorList>
            <person name="Lanie J.A."/>
            <person name="Ng W.-L."/>
            <person name="Kazmierczak K.M."/>
            <person name="Andrzejewski T.M."/>
            <person name="Davidsen T.M."/>
            <person name="Wayne K.J."/>
            <person name="Tettelin H."/>
            <person name="Glass J.I."/>
            <person name="Rusch D."/>
            <person name="Podicherti R."/>
            <person name="Tsui H.-C.T."/>
            <person name="Winkler M.E."/>
        </authorList>
    </citation>
    <scope>NUCLEOTIDE SEQUENCE</scope>
</reference>
<proteinExistence type="predicted"/>
<evidence type="ECO:0000313" key="1">
    <source>
        <dbReference type="EMBL" id="SVA37130.1"/>
    </source>
</evidence>
<accession>A0A381V9U8</accession>
<sequence>MSVPTTNVQFGSDLLYYVFRDTNNEMVIRDNDVDILRMSDVD</sequence>